<evidence type="ECO:0000256" key="1">
    <source>
        <dbReference type="SAM" id="MobiDB-lite"/>
    </source>
</evidence>
<name>A0A1U9ZX23_9ACTN</name>
<evidence type="ECO:0000313" key="3">
    <source>
        <dbReference type="Proteomes" id="UP000190797"/>
    </source>
</evidence>
<sequence length="99" mass="10886">MAMRFPRAAAMSARQGQEDGTMLEQALQEVDTYSTMTRSLLTLADRLRCLSVTRAAMNDDMDPDTRRAALQRLVQRQGTSAERDRALAHAGGGSWGGAW</sequence>
<accession>A0A1U9ZX23</accession>
<evidence type="ECO:0000313" key="2">
    <source>
        <dbReference type="EMBL" id="AQZ62506.1"/>
    </source>
</evidence>
<keyword evidence="3" id="KW-1185">Reference proteome</keyword>
<gene>
    <name evidence="2" type="ORF">BKM31_14475</name>
</gene>
<dbReference type="KEGG" id="noa:BKM31_14475"/>
<dbReference type="Proteomes" id="UP000190797">
    <property type="component" value="Chromosome"/>
</dbReference>
<reference evidence="3" key="1">
    <citation type="journal article" date="2017" name="Med. Chem. Commun.">
        <title>Nonomuraea sp. ATCC 55076 harbours the largest actinomycete chromosome to date and the kistamicin biosynthetic gene cluster.</title>
        <authorList>
            <person name="Nazari B."/>
            <person name="Forneris C.C."/>
            <person name="Gibson M.I."/>
            <person name="Moon K."/>
            <person name="Schramma K.R."/>
            <person name="Seyedsayamdost M.R."/>
        </authorList>
    </citation>
    <scope>NUCLEOTIDE SEQUENCE [LARGE SCALE GENOMIC DNA]</scope>
    <source>
        <strain evidence="3">ATCC 55076</strain>
    </source>
</reference>
<proteinExistence type="predicted"/>
<feature type="region of interest" description="Disordered" evidence="1">
    <location>
        <begin position="75"/>
        <end position="99"/>
    </location>
</feature>
<organism evidence="2 3">
    <name type="scientific">[Actinomadura] parvosata subsp. kistnae</name>
    <dbReference type="NCBI Taxonomy" id="1909395"/>
    <lineage>
        <taxon>Bacteria</taxon>
        <taxon>Bacillati</taxon>
        <taxon>Actinomycetota</taxon>
        <taxon>Actinomycetes</taxon>
        <taxon>Streptosporangiales</taxon>
        <taxon>Streptosporangiaceae</taxon>
        <taxon>Nonomuraea</taxon>
    </lineage>
</organism>
<dbReference type="EMBL" id="CP017717">
    <property type="protein sequence ID" value="AQZ62506.1"/>
    <property type="molecule type" value="Genomic_DNA"/>
</dbReference>
<protein>
    <submittedName>
        <fullName evidence="2">Uncharacterized protein</fullName>
    </submittedName>
</protein>
<dbReference type="AlphaFoldDB" id="A0A1U9ZX23"/>
<feature type="compositionally biased region" description="Gly residues" evidence="1">
    <location>
        <begin position="90"/>
        <end position="99"/>
    </location>
</feature>